<dbReference type="Gene3D" id="1.20.120.530">
    <property type="entry name" value="GntR ligand-binding domain-like"/>
    <property type="match status" value="1"/>
</dbReference>
<dbReference type="RefSeq" id="WP_003058344.1">
    <property type="nucleotide sequence ID" value="NZ_AAUJ02000001.1"/>
</dbReference>
<keyword evidence="2" id="KW-0238">DNA-binding</keyword>
<keyword evidence="3" id="KW-0804">Transcription</keyword>
<dbReference type="SMART" id="SM00895">
    <property type="entry name" value="FCD"/>
    <property type="match status" value="1"/>
</dbReference>
<dbReference type="AlphaFoldDB" id="B7WTX4"/>
<evidence type="ECO:0000313" key="6">
    <source>
        <dbReference type="Proteomes" id="UP000003039"/>
    </source>
</evidence>
<keyword evidence="1" id="KW-0805">Transcription regulation</keyword>
<dbReference type="SMART" id="SM00345">
    <property type="entry name" value="HTH_GNTR"/>
    <property type="match status" value="1"/>
</dbReference>
<gene>
    <name evidence="5" type="ORF">CtesDRAFT_PD4193</name>
</gene>
<accession>B7WTX4</accession>
<proteinExistence type="predicted"/>
<evidence type="ECO:0000256" key="2">
    <source>
        <dbReference type="ARBA" id="ARBA00023125"/>
    </source>
</evidence>
<dbReference type="Gene3D" id="1.10.10.10">
    <property type="entry name" value="Winged helix-like DNA-binding domain superfamily/Winged helix DNA-binding domain"/>
    <property type="match status" value="1"/>
</dbReference>
<dbReference type="GO" id="GO:0003700">
    <property type="term" value="F:DNA-binding transcription factor activity"/>
    <property type="evidence" value="ECO:0007669"/>
    <property type="project" value="InterPro"/>
</dbReference>
<dbReference type="SUPFAM" id="SSF48008">
    <property type="entry name" value="GntR ligand-binding domain-like"/>
    <property type="match status" value="1"/>
</dbReference>
<dbReference type="PANTHER" id="PTHR43537:SF51">
    <property type="entry name" value="HTH-TYPE TRANSCRIPTIONAL REGULATOR LGOR-RELATED"/>
    <property type="match status" value="1"/>
</dbReference>
<dbReference type="InterPro" id="IPR011711">
    <property type="entry name" value="GntR_C"/>
</dbReference>
<dbReference type="SUPFAM" id="SSF46785">
    <property type="entry name" value="Winged helix' DNA-binding domain"/>
    <property type="match status" value="1"/>
</dbReference>
<dbReference type="CDD" id="cd07377">
    <property type="entry name" value="WHTH_GntR"/>
    <property type="match status" value="1"/>
</dbReference>
<evidence type="ECO:0000256" key="3">
    <source>
        <dbReference type="ARBA" id="ARBA00023163"/>
    </source>
</evidence>
<dbReference type="GO" id="GO:0003677">
    <property type="term" value="F:DNA binding"/>
    <property type="evidence" value="ECO:0007669"/>
    <property type="project" value="UniProtKB-KW"/>
</dbReference>
<dbReference type="EMBL" id="AAUJ02000001">
    <property type="protein sequence ID" value="EED69245.1"/>
    <property type="molecule type" value="Genomic_DNA"/>
</dbReference>
<dbReference type="Proteomes" id="UP000003039">
    <property type="component" value="Unassembled WGS sequence"/>
</dbReference>
<evidence type="ECO:0000313" key="5">
    <source>
        <dbReference type="EMBL" id="EED69245.1"/>
    </source>
</evidence>
<dbReference type="Pfam" id="PF07729">
    <property type="entry name" value="FCD"/>
    <property type="match status" value="1"/>
</dbReference>
<protein>
    <submittedName>
        <fullName evidence="5">Transcriptional regulator, GntR family</fullName>
    </submittedName>
</protein>
<evidence type="ECO:0000259" key="4">
    <source>
        <dbReference type="PROSITE" id="PS50949"/>
    </source>
</evidence>
<evidence type="ECO:0000256" key="1">
    <source>
        <dbReference type="ARBA" id="ARBA00023015"/>
    </source>
</evidence>
<dbReference type="PROSITE" id="PS50949">
    <property type="entry name" value="HTH_GNTR"/>
    <property type="match status" value="1"/>
</dbReference>
<dbReference type="Pfam" id="PF00392">
    <property type="entry name" value="GntR"/>
    <property type="match status" value="1"/>
</dbReference>
<feature type="domain" description="HTH gntR-type" evidence="4">
    <location>
        <begin position="5"/>
        <end position="72"/>
    </location>
</feature>
<dbReference type="PANTHER" id="PTHR43537">
    <property type="entry name" value="TRANSCRIPTIONAL REGULATOR, GNTR FAMILY"/>
    <property type="match status" value="1"/>
</dbReference>
<name>B7WTX4_COMTK</name>
<dbReference type="OrthoDB" id="8066003at2"/>
<reference evidence="5 6" key="1">
    <citation type="journal article" date="2004" name="Appl. Environ. Microbiol.">
        <title>Mineralization of individual congeners of linear alkylbenzenesulfonate by defined pairs of heterotrophic bacteria.</title>
        <authorList>
            <person name="Schleheck D."/>
            <person name="Knepper T.P."/>
            <person name="Fischer K."/>
            <person name="Cook A.M."/>
        </authorList>
    </citation>
    <scope>NUCLEOTIDE SEQUENCE [LARGE SCALE GENOMIC DNA]</scope>
    <source>
        <strain evidence="6">DSM 14576 / KF-1</strain>
    </source>
</reference>
<sequence length="252" mass="27830">MSPNASQNSRVLVQLRDMILKGEFGPGERLAEIPLSERLNTSRTPVRLALGTLEQEGLIEPSTSGGYQMRGYTAKEVLDAIRARGVLEGFAARTLAEQGLSRALSKELKLCLSIGDEAVNKPEMDLDDYASYVNMNKDFHSLIMDGCENASVLRMMERLNAMPFASPSAMLPMQSTIEEGTRWMQLAHLQHHHLFQALERGQSVRAQGLGEEHVEIACRNLEYALEKPDLAIQLLPAMRLVTGGGRRVAGKV</sequence>
<dbReference type="InterPro" id="IPR036388">
    <property type="entry name" value="WH-like_DNA-bd_sf"/>
</dbReference>
<dbReference type="InterPro" id="IPR036390">
    <property type="entry name" value="WH_DNA-bd_sf"/>
</dbReference>
<dbReference type="eggNOG" id="COG1802">
    <property type="taxonomic scope" value="Bacteria"/>
</dbReference>
<organism evidence="5 6">
    <name type="scientific">Comamonas testosteroni (strain DSM 14576 / KF-1)</name>
    <name type="common">Pseudomonas testosteroni</name>
    <dbReference type="NCBI Taxonomy" id="399795"/>
    <lineage>
        <taxon>Bacteria</taxon>
        <taxon>Pseudomonadati</taxon>
        <taxon>Pseudomonadota</taxon>
        <taxon>Betaproteobacteria</taxon>
        <taxon>Burkholderiales</taxon>
        <taxon>Comamonadaceae</taxon>
        <taxon>Comamonas</taxon>
    </lineage>
</organism>
<dbReference type="InterPro" id="IPR008920">
    <property type="entry name" value="TF_FadR/GntR_C"/>
</dbReference>
<comment type="caution">
    <text evidence="5">The sequence shown here is derived from an EMBL/GenBank/DDBJ whole genome shotgun (WGS) entry which is preliminary data.</text>
</comment>
<dbReference type="InterPro" id="IPR000524">
    <property type="entry name" value="Tscrpt_reg_HTH_GntR"/>
</dbReference>